<gene>
    <name evidence="4" type="ORF">A0J61_00889</name>
</gene>
<dbReference type="PANTHER" id="PTHR16193:SF0">
    <property type="entry name" value="TETRATRICOPEPTIDE REPEAT PROTEIN 27"/>
    <property type="match status" value="1"/>
</dbReference>
<dbReference type="SMART" id="SM00028">
    <property type="entry name" value="TPR"/>
    <property type="match status" value="4"/>
</dbReference>
<comment type="caution">
    <text evidence="4">The sequence shown here is derived from an EMBL/GenBank/DDBJ whole genome shotgun (WGS) entry which is preliminary data.</text>
</comment>
<evidence type="ECO:0000313" key="5">
    <source>
        <dbReference type="Proteomes" id="UP000093000"/>
    </source>
</evidence>
<proteinExistence type="predicted"/>
<dbReference type="FunCoup" id="A0A1C7NRM3">
    <property type="interactions" value="1017"/>
</dbReference>
<evidence type="ECO:0000256" key="3">
    <source>
        <dbReference type="PROSITE-ProRule" id="PRU00339"/>
    </source>
</evidence>
<dbReference type="PROSITE" id="PS50293">
    <property type="entry name" value="TPR_REGION"/>
    <property type="match status" value="1"/>
</dbReference>
<dbReference type="InterPro" id="IPR011990">
    <property type="entry name" value="TPR-like_helical_dom_sf"/>
</dbReference>
<dbReference type="Gene3D" id="1.25.40.10">
    <property type="entry name" value="Tetratricopeptide repeat domain"/>
    <property type="match status" value="1"/>
</dbReference>
<dbReference type="EMBL" id="LUGH01000023">
    <property type="protein sequence ID" value="OBZ91066.1"/>
    <property type="molecule type" value="Genomic_DNA"/>
</dbReference>
<reference evidence="4 5" key="1">
    <citation type="submission" date="2016-03" db="EMBL/GenBank/DDBJ databases">
        <title>Choanephora cucurbitarum.</title>
        <authorList>
            <person name="Min B."/>
            <person name="Park H."/>
            <person name="Park J.-H."/>
            <person name="Shin H.-D."/>
            <person name="Choi I.-G."/>
        </authorList>
    </citation>
    <scope>NUCLEOTIDE SEQUENCE [LARGE SCALE GENOMIC DNA]</scope>
    <source>
        <strain evidence="4 5">KUS-F28377</strain>
    </source>
</reference>
<dbReference type="STRING" id="101091.A0A1C7NRM3"/>
<accession>A0A1C7NRM3</accession>
<evidence type="ECO:0000313" key="4">
    <source>
        <dbReference type="EMBL" id="OBZ91066.1"/>
    </source>
</evidence>
<dbReference type="SUPFAM" id="SSF48452">
    <property type="entry name" value="TPR-like"/>
    <property type="match status" value="2"/>
</dbReference>
<dbReference type="AlphaFoldDB" id="A0A1C7NRM3"/>
<keyword evidence="1" id="KW-0677">Repeat</keyword>
<dbReference type="OrthoDB" id="1936594at2759"/>
<dbReference type="InParanoid" id="A0A1C7NRM3"/>
<dbReference type="PROSITE" id="PS50005">
    <property type="entry name" value="TPR"/>
    <property type="match status" value="2"/>
</dbReference>
<dbReference type="Pfam" id="PF00515">
    <property type="entry name" value="TPR_1"/>
    <property type="match status" value="1"/>
</dbReference>
<dbReference type="InterPro" id="IPR044244">
    <property type="entry name" value="TTC27/Emw1"/>
</dbReference>
<evidence type="ECO:0000256" key="2">
    <source>
        <dbReference type="ARBA" id="ARBA00022803"/>
    </source>
</evidence>
<protein>
    <submittedName>
        <fullName evidence="4">TPR repeat-containing protein C19B12.01</fullName>
    </submittedName>
</protein>
<dbReference type="PANTHER" id="PTHR16193">
    <property type="entry name" value="TETRATRICOPEPTIDE REPEAT PROTEIN 27"/>
    <property type="match status" value="1"/>
</dbReference>
<evidence type="ECO:0000256" key="1">
    <source>
        <dbReference type="ARBA" id="ARBA00022737"/>
    </source>
</evidence>
<dbReference type="InterPro" id="IPR019734">
    <property type="entry name" value="TPR_rpt"/>
</dbReference>
<keyword evidence="5" id="KW-1185">Reference proteome</keyword>
<organism evidence="4 5">
    <name type="scientific">Choanephora cucurbitarum</name>
    <dbReference type="NCBI Taxonomy" id="101091"/>
    <lineage>
        <taxon>Eukaryota</taxon>
        <taxon>Fungi</taxon>
        <taxon>Fungi incertae sedis</taxon>
        <taxon>Mucoromycota</taxon>
        <taxon>Mucoromycotina</taxon>
        <taxon>Mucoromycetes</taxon>
        <taxon>Mucorales</taxon>
        <taxon>Mucorineae</taxon>
        <taxon>Choanephoraceae</taxon>
        <taxon>Choanephoroideae</taxon>
        <taxon>Choanephora</taxon>
    </lineage>
</organism>
<dbReference type="Proteomes" id="UP000093000">
    <property type="component" value="Unassembled WGS sequence"/>
</dbReference>
<name>A0A1C7NRM3_9FUNG</name>
<dbReference type="Pfam" id="PF13181">
    <property type="entry name" value="TPR_8"/>
    <property type="match status" value="1"/>
</dbReference>
<keyword evidence="2 3" id="KW-0802">TPR repeat</keyword>
<sequence>MTLSNAEVALVLGRKVTVDNEIISTIIADIQEGRYAKVIKESIIFKDAQASSEELKKTGDIQAWIDNRLSSIALDNEQDLFYVLATGIASLNSFIQVNWTGPVLAFTVSELFFGQENQEFEDVLHKACLKSLSVDSEEVYHLTQQLALLAIARTLFEAVRTKNLTGSFWCIRSAFIQQQLLDEFTGSLQNKLTSLAQESNTILEKTPESEIDAETRQALKVRHELEIGLIHSFFGQDKESLEKLESAQKESGFTWSLTGALGRRTKFQQFDVSQLVVLAESKKKADGSPIEVNEDAAKPETLDLNDDTLLDNIQFTENEKNTKENDQRHGNLEVIDQCLLLAFCLNVKNTNPDHGITTEQMVPYVTRVLENANNWMVHTMGLLLRSRLEANKNRTVERAALQLQALVDQIKVEDSGVEERLAYFYDLLLPSKWEMERELARRFVSLGVLRSAVEIFERLEMWEDVISCYQMMEQPQKAKDVLTRLMEENPQSPKYWCILGDLEAEPAHWRKSWEMSNQKYARAMRSLGSYEFKRKNYESAIECYQKALTINPLFEGSWYILGCAAMMTENWEVGSRAFQRVVSLDDEQPEAWTNLASIYIKMDRKPDAFLALKQATKLKFDNWKIWQNLLFVSIDVGQFPDAIYAMQRVVELRWDKDRDEAVDVGVLRMIVESVVQNWKDPFDRDGARLSRHVQRLLENVILSRITNSPDIWMICAKYYLWQQRYVDALETSVKAYRSVMHDPRIETEESIFEDVTTVALETVDMYENLGQKTVDGAPVCADWRYQSRLIIKGLMGKVRDIFEDTTSYERLKDRLEDLKNA</sequence>
<feature type="repeat" description="TPR" evidence="3">
    <location>
        <begin position="521"/>
        <end position="554"/>
    </location>
</feature>
<feature type="repeat" description="TPR" evidence="3">
    <location>
        <begin position="589"/>
        <end position="622"/>
    </location>
</feature>